<reference evidence="2" key="1">
    <citation type="submission" date="2020-11" db="EMBL/GenBank/DDBJ databases">
        <title>Nocardioides cynanchi sp. nov., isolated from soil of rhizosphere of Cynanchum wilfordii.</title>
        <authorList>
            <person name="Lee J.-S."/>
            <person name="Suh M.K."/>
            <person name="Kim J.-S."/>
        </authorList>
    </citation>
    <scope>NUCLEOTIDE SEQUENCE</scope>
    <source>
        <strain evidence="2">KCTC 19276</strain>
    </source>
</reference>
<keyword evidence="1" id="KW-0472">Membrane</keyword>
<evidence type="ECO:0000313" key="3">
    <source>
        <dbReference type="Proteomes" id="UP000660668"/>
    </source>
</evidence>
<name>A0A930VLW4_9ACTN</name>
<keyword evidence="1" id="KW-1133">Transmembrane helix</keyword>
<dbReference type="RefSeq" id="WP_194695116.1">
    <property type="nucleotide sequence ID" value="NZ_JADKPO010000004.1"/>
</dbReference>
<organism evidence="2 3">
    <name type="scientific">Nocardioides agariphilus</name>
    <dbReference type="NCBI Taxonomy" id="433664"/>
    <lineage>
        <taxon>Bacteria</taxon>
        <taxon>Bacillati</taxon>
        <taxon>Actinomycetota</taxon>
        <taxon>Actinomycetes</taxon>
        <taxon>Propionibacteriales</taxon>
        <taxon>Nocardioidaceae</taxon>
        <taxon>Nocardioides</taxon>
    </lineage>
</organism>
<sequence>MPGPARPSLTAGHTARASVEVWALTVVAHTIAGGALPDIPWLVGLAGLVAGATAVVLRNQARPWLLAPVLVASQLGLHALFASLASSGHASHHTHQAIDLSPRMLAAHGVCAVLTAVVWWVRRWVVEVVLQLAASVHVAPRPSAPPAPSAGWAASTKVWLVGDPGRAPPLAV</sequence>
<proteinExistence type="predicted"/>
<feature type="transmembrane region" description="Helical" evidence="1">
    <location>
        <begin position="39"/>
        <end position="57"/>
    </location>
</feature>
<accession>A0A930VLW4</accession>
<comment type="caution">
    <text evidence="2">The sequence shown here is derived from an EMBL/GenBank/DDBJ whole genome shotgun (WGS) entry which is preliminary data.</text>
</comment>
<evidence type="ECO:0000313" key="2">
    <source>
        <dbReference type="EMBL" id="MBF4766957.1"/>
    </source>
</evidence>
<dbReference type="Proteomes" id="UP000660668">
    <property type="component" value="Unassembled WGS sequence"/>
</dbReference>
<gene>
    <name evidence="2" type="ORF">ISU10_04170</name>
</gene>
<protein>
    <submittedName>
        <fullName evidence="2">Uncharacterized protein</fullName>
    </submittedName>
</protein>
<evidence type="ECO:0000256" key="1">
    <source>
        <dbReference type="SAM" id="Phobius"/>
    </source>
</evidence>
<feature type="transmembrane region" description="Helical" evidence="1">
    <location>
        <begin position="105"/>
        <end position="121"/>
    </location>
</feature>
<keyword evidence="1" id="KW-0812">Transmembrane</keyword>
<dbReference type="EMBL" id="JADKPO010000004">
    <property type="protein sequence ID" value="MBF4766957.1"/>
    <property type="molecule type" value="Genomic_DNA"/>
</dbReference>
<dbReference type="AlphaFoldDB" id="A0A930VLW4"/>
<keyword evidence="3" id="KW-1185">Reference proteome</keyword>
<feature type="transmembrane region" description="Helical" evidence="1">
    <location>
        <begin position="64"/>
        <end position="85"/>
    </location>
</feature>